<feature type="transmembrane region" description="Helical" evidence="1">
    <location>
        <begin position="7"/>
        <end position="26"/>
    </location>
</feature>
<keyword evidence="1" id="KW-1133">Transmembrane helix</keyword>
<accession>A0ABU4G403</accession>
<dbReference type="InterPro" id="IPR018392">
    <property type="entry name" value="LysM"/>
</dbReference>
<dbReference type="PROSITE" id="PS51782">
    <property type="entry name" value="LYSM"/>
    <property type="match status" value="1"/>
</dbReference>
<evidence type="ECO:0000313" key="3">
    <source>
        <dbReference type="EMBL" id="MDW0111695.1"/>
    </source>
</evidence>
<evidence type="ECO:0000259" key="2">
    <source>
        <dbReference type="PROSITE" id="PS51782"/>
    </source>
</evidence>
<comment type="caution">
    <text evidence="3">The sequence shown here is derived from an EMBL/GenBank/DDBJ whole genome shotgun (WGS) entry which is preliminary data.</text>
</comment>
<dbReference type="SUPFAM" id="SSF54106">
    <property type="entry name" value="LysM domain"/>
    <property type="match status" value="1"/>
</dbReference>
<feature type="domain" description="LysM" evidence="2">
    <location>
        <begin position="35"/>
        <end position="84"/>
    </location>
</feature>
<organism evidence="3 4">
    <name type="scientific">Sporosarcina saromensis</name>
    <dbReference type="NCBI Taxonomy" id="359365"/>
    <lineage>
        <taxon>Bacteria</taxon>
        <taxon>Bacillati</taxon>
        <taxon>Bacillota</taxon>
        <taxon>Bacilli</taxon>
        <taxon>Bacillales</taxon>
        <taxon>Caryophanaceae</taxon>
        <taxon>Sporosarcina</taxon>
    </lineage>
</organism>
<keyword evidence="1" id="KW-0812">Transmembrane</keyword>
<protein>
    <submittedName>
        <fullName evidence="3">LysM peptidoglycan-binding domain-containing protein</fullName>
    </submittedName>
</protein>
<dbReference type="SMART" id="SM00257">
    <property type="entry name" value="LysM"/>
    <property type="match status" value="1"/>
</dbReference>
<reference evidence="3 4" key="1">
    <citation type="submission" date="2023-06" db="EMBL/GenBank/DDBJ databases">
        <title>Sporosarcina sp. nov., isolated from Korean traditional fermented seafood 'Jeotgal'.</title>
        <authorList>
            <person name="Yang A.I."/>
            <person name="Shin N.-R."/>
        </authorList>
    </citation>
    <scope>NUCLEOTIDE SEQUENCE [LARGE SCALE GENOMIC DNA]</scope>
    <source>
        <strain evidence="3 4">KCTC13119</strain>
    </source>
</reference>
<keyword evidence="1" id="KW-0472">Membrane</keyword>
<dbReference type="CDD" id="cd00118">
    <property type="entry name" value="LysM"/>
    <property type="match status" value="1"/>
</dbReference>
<dbReference type="Pfam" id="PF01476">
    <property type="entry name" value="LysM"/>
    <property type="match status" value="1"/>
</dbReference>
<name>A0ABU4G403_9BACL</name>
<evidence type="ECO:0000313" key="4">
    <source>
        <dbReference type="Proteomes" id="UP001282284"/>
    </source>
</evidence>
<keyword evidence="4" id="KW-1185">Reference proteome</keyword>
<dbReference type="Gene3D" id="3.10.350.10">
    <property type="entry name" value="LysM domain"/>
    <property type="match status" value="1"/>
</dbReference>
<gene>
    <name evidence="3" type="ORF">QT711_00765</name>
</gene>
<evidence type="ECO:0000256" key="1">
    <source>
        <dbReference type="SAM" id="Phobius"/>
    </source>
</evidence>
<dbReference type="InterPro" id="IPR036779">
    <property type="entry name" value="LysM_dom_sf"/>
</dbReference>
<dbReference type="RefSeq" id="WP_317941583.1">
    <property type="nucleotide sequence ID" value="NZ_JAUBDI010000001.1"/>
</dbReference>
<dbReference type="Proteomes" id="UP001282284">
    <property type="component" value="Unassembled WGS sequence"/>
</dbReference>
<proteinExistence type="predicted"/>
<sequence length="101" mass="11409">MTLVKKYGYILSIILLSSTFTLFFVLKETQESTIVEVEVVQGDTLWGLAQKHRPNEKPDKWIKEVMKLNNMHSTLIKSGDTLKLPGTIQSTDDNLTELAGE</sequence>
<dbReference type="EMBL" id="JAUBDI010000001">
    <property type="protein sequence ID" value="MDW0111695.1"/>
    <property type="molecule type" value="Genomic_DNA"/>
</dbReference>